<dbReference type="EMBL" id="GL883113">
    <property type="protein sequence ID" value="EGG05332.1"/>
    <property type="molecule type" value="Genomic_DNA"/>
</dbReference>
<protein>
    <recommendedName>
        <fullName evidence="4">Secreted protein</fullName>
    </recommendedName>
</protein>
<evidence type="ECO:0000256" key="1">
    <source>
        <dbReference type="SAM" id="SignalP"/>
    </source>
</evidence>
<name>F4RQ25_MELLP</name>
<reference evidence="3" key="1">
    <citation type="journal article" date="2011" name="Proc. Natl. Acad. Sci. U.S.A.">
        <title>Obligate biotrophy features unraveled by the genomic analysis of rust fungi.</title>
        <authorList>
            <person name="Duplessis S."/>
            <person name="Cuomo C.A."/>
            <person name="Lin Y.-C."/>
            <person name="Aerts A."/>
            <person name="Tisserant E."/>
            <person name="Veneault-Fourrey C."/>
            <person name="Joly D.L."/>
            <person name="Hacquard S."/>
            <person name="Amselem J."/>
            <person name="Cantarel B.L."/>
            <person name="Chiu R."/>
            <person name="Coutinho P.M."/>
            <person name="Feau N."/>
            <person name="Field M."/>
            <person name="Frey P."/>
            <person name="Gelhaye E."/>
            <person name="Goldberg J."/>
            <person name="Grabherr M.G."/>
            <person name="Kodira C.D."/>
            <person name="Kohler A."/>
            <person name="Kuees U."/>
            <person name="Lindquist E.A."/>
            <person name="Lucas S.M."/>
            <person name="Mago R."/>
            <person name="Mauceli E."/>
            <person name="Morin E."/>
            <person name="Murat C."/>
            <person name="Pangilinan J.L."/>
            <person name="Park R."/>
            <person name="Pearson M."/>
            <person name="Quesneville H."/>
            <person name="Rouhier N."/>
            <person name="Sakthikumar S."/>
            <person name="Salamov A.A."/>
            <person name="Schmutz J."/>
            <person name="Selles B."/>
            <person name="Shapiro H."/>
            <person name="Tanguay P."/>
            <person name="Tuskan G.A."/>
            <person name="Henrissat B."/>
            <person name="Van de Peer Y."/>
            <person name="Rouze P."/>
            <person name="Ellis J.G."/>
            <person name="Dodds P.N."/>
            <person name="Schein J.E."/>
            <person name="Zhong S."/>
            <person name="Hamelin R.C."/>
            <person name="Grigoriev I.V."/>
            <person name="Szabo L.J."/>
            <person name="Martin F."/>
        </authorList>
    </citation>
    <scope>NUCLEOTIDE SEQUENCE [LARGE SCALE GENOMIC DNA]</scope>
    <source>
        <strain evidence="3">98AG31 / pathotype 3-4-7</strain>
    </source>
</reference>
<feature type="chain" id="PRO_5003321723" description="Secreted protein" evidence="1">
    <location>
        <begin position="21"/>
        <end position="260"/>
    </location>
</feature>
<keyword evidence="3" id="KW-1185">Reference proteome</keyword>
<evidence type="ECO:0008006" key="4">
    <source>
        <dbReference type="Google" id="ProtNLM"/>
    </source>
</evidence>
<organism evidence="3">
    <name type="scientific">Melampsora larici-populina (strain 98AG31 / pathotype 3-4-7)</name>
    <name type="common">Poplar leaf rust fungus</name>
    <dbReference type="NCBI Taxonomy" id="747676"/>
    <lineage>
        <taxon>Eukaryota</taxon>
        <taxon>Fungi</taxon>
        <taxon>Dikarya</taxon>
        <taxon>Basidiomycota</taxon>
        <taxon>Pucciniomycotina</taxon>
        <taxon>Pucciniomycetes</taxon>
        <taxon>Pucciniales</taxon>
        <taxon>Melampsoraceae</taxon>
        <taxon>Melampsora</taxon>
    </lineage>
</organism>
<evidence type="ECO:0000313" key="3">
    <source>
        <dbReference type="Proteomes" id="UP000001072"/>
    </source>
</evidence>
<dbReference type="KEGG" id="mlr:MELLADRAFT_107565"/>
<dbReference type="VEuPathDB" id="FungiDB:MELLADRAFT_107565"/>
<feature type="signal peptide" evidence="1">
    <location>
        <begin position="1"/>
        <end position="20"/>
    </location>
</feature>
<accession>F4RQ25</accession>
<evidence type="ECO:0000313" key="2">
    <source>
        <dbReference type="EMBL" id="EGG05332.1"/>
    </source>
</evidence>
<dbReference type="GeneID" id="18923209"/>
<dbReference type="Proteomes" id="UP000001072">
    <property type="component" value="Unassembled WGS sequence"/>
</dbReference>
<sequence length="260" mass="27903">MKSILFLILVFNSFFHFLKASDWTGPYLVCSGSVEMGWIARSDAKNAYDFAKSKRGISSGDSTKYKRLGRCRCIQASSGDWYANCFDGLTPDGQTIGQSALPRQDRLSPFQNNFPALCFASDACPDDALKGVDDSTPIVKQYQPQLVCANGIPLGLIDGEQNFRESMAKDPLATSCSCRSAGSAVTINGTQSQNSTPQGYNATMIGNSPIPLSTGNTGSGDGNSRIQLVCEQQFADSIFPYCAAVGTGCGTNLQWVGYQK</sequence>
<dbReference type="HOGENOM" id="CLU_1069905_0_0_1"/>
<proteinExistence type="predicted"/>
<keyword evidence="1" id="KW-0732">Signal</keyword>
<gene>
    <name evidence="2" type="ORF">MELLADRAFT_107565</name>
</gene>
<dbReference type="RefSeq" id="XP_007411254.1">
    <property type="nucleotide sequence ID" value="XM_007411192.1"/>
</dbReference>
<dbReference type="AlphaFoldDB" id="F4RQ25"/>
<dbReference type="InParanoid" id="F4RQ25"/>
<dbReference type="OrthoDB" id="10367478at2759"/>